<dbReference type="RefSeq" id="WP_263414150.1">
    <property type="nucleotide sequence ID" value="NZ_BAABBH010000001.1"/>
</dbReference>
<organism evidence="1 2">
    <name type="scientific">Terriglobus aquaticus</name>
    <dbReference type="NCBI Taxonomy" id="940139"/>
    <lineage>
        <taxon>Bacteria</taxon>
        <taxon>Pseudomonadati</taxon>
        <taxon>Acidobacteriota</taxon>
        <taxon>Terriglobia</taxon>
        <taxon>Terriglobales</taxon>
        <taxon>Acidobacteriaceae</taxon>
        <taxon>Terriglobus</taxon>
    </lineage>
</organism>
<dbReference type="EMBL" id="JBJYXY010000001">
    <property type="protein sequence ID" value="MFN2974281.1"/>
    <property type="molecule type" value="Genomic_DNA"/>
</dbReference>
<evidence type="ECO:0000313" key="2">
    <source>
        <dbReference type="Proteomes" id="UP001634747"/>
    </source>
</evidence>
<gene>
    <name evidence="1" type="ORF">ACK2TP_00755</name>
</gene>
<name>A0ABW9KF63_9BACT</name>
<evidence type="ECO:0000313" key="1">
    <source>
        <dbReference type="EMBL" id="MFN2974281.1"/>
    </source>
</evidence>
<reference evidence="1 2" key="1">
    <citation type="submission" date="2024-12" db="EMBL/GenBank/DDBJ databases">
        <authorList>
            <person name="Lee Y."/>
        </authorList>
    </citation>
    <scope>NUCLEOTIDE SEQUENCE [LARGE SCALE GENOMIC DNA]</scope>
    <source>
        <strain evidence="1 2">03SUJ4</strain>
    </source>
</reference>
<dbReference type="Proteomes" id="UP001634747">
    <property type="component" value="Unassembled WGS sequence"/>
</dbReference>
<accession>A0ABW9KF63</accession>
<proteinExistence type="predicted"/>
<keyword evidence="2" id="KW-1185">Reference proteome</keyword>
<sequence length="330" mass="33494">MSGAAGWTPAVSPVVSGGAQMFVAPVDRNGGGAKTFDPARQGRFAVATPPSGWLALGAVAAMERKDTGTFAEIWTGAPATIGTRARSGSGASLQVTFAAWSKLAMALSSGSQQMNLLRTAAIFTAADSGGTPDSAAVLSGSTANSLRVPASFEVNAGDTVVVDADYAGQTGFLGSPMAGAYVASAARVNNDVHYLRRISFNLARVSSVVPDPNAATAQILVLSAPLPAGAPAGAMQVSVVVGCVDRVGGSFLGEWSALFVADGVAGDRVLLHYPRLQVAPGATETRQALATGLERWRLQASLLALPVTDGNDGDAVLCYRSYLPAPASTI</sequence>
<protein>
    <submittedName>
        <fullName evidence="1">Uncharacterized protein</fullName>
    </submittedName>
</protein>
<comment type="caution">
    <text evidence="1">The sequence shown here is derived from an EMBL/GenBank/DDBJ whole genome shotgun (WGS) entry which is preliminary data.</text>
</comment>